<keyword evidence="1" id="KW-0732">Signal</keyword>
<keyword evidence="3" id="KW-1185">Reference proteome</keyword>
<feature type="signal peptide" evidence="1">
    <location>
        <begin position="1"/>
        <end position="17"/>
    </location>
</feature>
<organism evidence="2 3">
    <name type="scientific">Linnemannia gamsii</name>
    <dbReference type="NCBI Taxonomy" id="64522"/>
    <lineage>
        <taxon>Eukaryota</taxon>
        <taxon>Fungi</taxon>
        <taxon>Fungi incertae sedis</taxon>
        <taxon>Mucoromycota</taxon>
        <taxon>Mortierellomycotina</taxon>
        <taxon>Mortierellomycetes</taxon>
        <taxon>Mortierellales</taxon>
        <taxon>Mortierellaceae</taxon>
        <taxon>Linnemannia</taxon>
    </lineage>
</organism>
<evidence type="ECO:0000256" key="1">
    <source>
        <dbReference type="SAM" id="SignalP"/>
    </source>
</evidence>
<accession>A0ABQ7JKD7</accession>
<reference evidence="2 3" key="1">
    <citation type="journal article" date="2020" name="Fungal Divers.">
        <title>Resolving the Mortierellaceae phylogeny through synthesis of multi-gene phylogenetics and phylogenomics.</title>
        <authorList>
            <person name="Vandepol N."/>
            <person name="Liber J."/>
            <person name="Desiro A."/>
            <person name="Na H."/>
            <person name="Kennedy M."/>
            <person name="Barry K."/>
            <person name="Grigoriev I.V."/>
            <person name="Miller A.N."/>
            <person name="O'Donnell K."/>
            <person name="Stajich J.E."/>
            <person name="Bonito G."/>
        </authorList>
    </citation>
    <scope>NUCLEOTIDE SEQUENCE [LARGE SCALE GENOMIC DNA]</scope>
    <source>
        <strain evidence="2 3">AD045</strain>
    </source>
</reference>
<sequence length="137" mass="15098">MIKQVLVALALTAAANASFMHVLLIKDLGFAIHTKGFLAYEGGATVWSNGPDVHATTAYSMTTTFQGIKAHYDKASGNIGLQVHGADWGAYKMKLFKYEGYGKYQYLYVCHTDSNGPNFCSEDRVNYFKDFAVGHIN</sequence>
<name>A0ABQ7JKD7_9FUNG</name>
<dbReference type="EMBL" id="JAAAIM010001546">
    <property type="protein sequence ID" value="KAG0277610.1"/>
    <property type="molecule type" value="Genomic_DNA"/>
</dbReference>
<dbReference type="Proteomes" id="UP001194696">
    <property type="component" value="Unassembled WGS sequence"/>
</dbReference>
<protein>
    <submittedName>
        <fullName evidence="2">Uncharacterized protein</fullName>
    </submittedName>
</protein>
<proteinExistence type="predicted"/>
<gene>
    <name evidence="2" type="ORF">BGZ96_002794</name>
</gene>
<evidence type="ECO:0000313" key="2">
    <source>
        <dbReference type="EMBL" id="KAG0277610.1"/>
    </source>
</evidence>
<comment type="caution">
    <text evidence="2">The sequence shown here is derived from an EMBL/GenBank/DDBJ whole genome shotgun (WGS) entry which is preliminary data.</text>
</comment>
<evidence type="ECO:0000313" key="3">
    <source>
        <dbReference type="Proteomes" id="UP001194696"/>
    </source>
</evidence>
<feature type="chain" id="PRO_5046024884" evidence="1">
    <location>
        <begin position="18"/>
        <end position="137"/>
    </location>
</feature>